<keyword evidence="7" id="KW-1185">Reference proteome</keyword>
<feature type="region of interest" description="Disordered" evidence="3">
    <location>
        <begin position="371"/>
        <end position="440"/>
    </location>
</feature>
<dbReference type="Gene3D" id="2.120.10.80">
    <property type="entry name" value="Kelch-type beta propeller"/>
    <property type="match status" value="1"/>
</dbReference>
<feature type="compositionally biased region" description="Polar residues" evidence="3">
    <location>
        <begin position="382"/>
        <end position="394"/>
    </location>
</feature>
<feature type="compositionally biased region" description="Low complexity" evidence="3">
    <location>
        <begin position="900"/>
        <end position="913"/>
    </location>
</feature>
<keyword evidence="4" id="KW-0812">Transmembrane</keyword>
<feature type="compositionally biased region" description="Low complexity" evidence="3">
    <location>
        <begin position="729"/>
        <end position="744"/>
    </location>
</feature>
<feature type="region of interest" description="Disordered" evidence="3">
    <location>
        <begin position="717"/>
        <end position="787"/>
    </location>
</feature>
<name>A0A5C3LKQ4_9AGAR</name>
<evidence type="ECO:0000256" key="4">
    <source>
        <dbReference type="SAM" id="Phobius"/>
    </source>
</evidence>
<feature type="transmembrane region" description="Helical" evidence="4">
    <location>
        <begin position="445"/>
        <end position="467"/>
    </location>
</feature>
<feature type="compositionally biased region" description="Low complexity" evidence="3">
    <location>
        <begin position="970"/>
        <end position="991"/>
    </location>
</feature>
<feature type="compositionally biased region" description="Polar residues" evidence="3">
    <location>
        <begin position="746"/>
        <end position="762"/>
    </location>
</feature>
<feature type="chain" id="PRO_5023000799" description="Galactose oxidase" evidence="5">
    <location>
        <begin position="23"/>
        <end position="1067"/>
    </location>
</feature>
<dbReference type="OrthoDB" id="432528at2759"/>
<dbReference type="Gene3D" id="2.130.10.80">
    <property type="entry name" value="Galactose oxidase/kelch, beta-propeller"/>
    <property type="match status" value="1"/>
</dbReference>
<feature type="compositionally biased region" description="Basic and acidic residues" evidence="3">
    <location>
        <begin position="830"/>
        <end position="841"/>
    </location>
</feature>
<evidence type="ECO:0000313" key="6">
    <source>
        <dbReference type="EMBL" id="TFK33222.1"/>
    </source>
</evidence>
<keyword evidence="4" id="KW-0472">Membrane</keyword>
<feature type="region of interest" description="Disordered" evidence="3">
    <location>
        <begin position="802"/>
        <end position="877"/>
    </location>
</feature>
<proteinExistence type="predicted"/>
<keyword evidence="4" id="KW-1133">Transmembrane helix</keyword>
<protein>
    <recommendedName>
        <fullName evidence="8">Galactose oxidase</fullName>
    </recommendedName>
</protein>
<keyword evidence="1" id="KW-0880">Kelch repeat</keyword>
<sequence length="1067" mass="114303">MRNGLLWSLLLAFNALNNHVYAFDALPRWGQASVVINDYVFVQGGKTDQFNQYSYTAAPNTNDLLLLSLSQPFDANFPPWELVSTSANSTTSQGPAVAWHTLSAYNTSQILLFGGDPGPNSPTVGMGAADSAFVLDVFNRLSPNFESQSPTWAGEPIRRIHHSTVSTITGLIFIIGGEKVDGSNNPFSEHFIFDPNGPVFKLIPSDNGPPDIYGHVSIILPDGRILVFGGISQGSLLPFSTVWVLDTTQSNLSWSTAQVETSSLPSPRRAFVAVLIGDGKILIHGGSDASLQRNFEDGWILDTTKNPMAWTQVPALTQLGPRRDHFAIPSGEEVIFGFGYGNDGPAPANISVYNIPSSTFVPSYTPPAATATITQTLPGPTITGNPNSPHTTASGGNGVTGTDSGVHPTATIDPNDPTGNNGGNNGSNGNPNNADGDSKSNRTTAIAVGTAFGVLGLLGACLLFAWYARRKRRQAEGERQFAALHDDDDGDEESSPHLAGGIPVARLSDEKVGGSHGWGILSSLPLIGGTLSAAAGRRGQRNTERRDMLADEDTREFGDWWDDRRRDGTGGSSWSLRTILSRRMRSREPSVRSGGGTPWREKSDPFGDGASLMMRDEENGYVGIAPLGGLPAVRPQGRREYSYTSTRSGMSYVDPFSDPIEPIQEERREPSEFSYMTTDEGFDPERPSVRPVQPLPTLRTILPVALGGHALSPLSEHTSQNALSLHDPSTSVSSHAVSSENANSPFDGSSMSRATSRTSYEPSRSPPPSNTIIGANAPSSNQPMRRSNSWWARFSRTNLLDRRSSTASRRSMGYDIRDPNPIPRLVAIEESAHSASPERHSPQSHRSNSGGQAQSASRRASKIYGAHGKSTSSLRTADSEAIERMAGTMDVIQRIRTGSHRTSGSTNTTGGLSYIDPPRDANGDLYGELAQFTSPVEMTPIEGSSVPLPPSSPSSAKAPSPAITPPILQSTRSSSSTASSGASSTSPSAGRIKLVRPPSGTTVSSRVQAYERRASQEFQQPNNTNTKQHEERPRRKSQGVLVDYGLVPRASLYVANPDHRASYSSDS</sequence>
<feature type="signal peptide" evidence="5">
    <location>
        <begin position="1"/>
        <end position="22"/>
    </location>
</feature>
<dbReference type="Pfam" id="PF24681">
    <property type="entry name" value="Kelch_KLHDC2_KLHL20_DRC7"/>
    <property type="match status" value="1"/>
</dbReference>
<dbReference type="STRING" id="68775.A0A5C3LKQ4"/>
<gene>
    <name evidence="6" type="ORF">BDQ12DRAFT_637787</name>
</gene>
<dbReference type="AlphaFoldDB" id="A0A5C3LKQ4"/>
<accession>A0A5C3LKQ4</accession>
<keyword evidence="5" id="KW-0732">Signal</keyword>
<feature type="region of interest" description="Disordered" evidence="3">
    <location>
        <begin position="585"/>
        <end position="608"/>
    </location>
</feature>
<evidence type="ECO:0008006" key="8">
    <source>
        <dbReference type="Google" id="ProtNLM"/>
    </source>
</evidence>
<dbReference type="PANTHER" id="PTHR46093">
    <property type="entry name" value="ACYL-COA-BINDING DOMAIN-CONTAINING PROTEIN 5"/>
    <property type="match status" value="1"/>
</dbReference>
<dbReference type="InterPro" id="IPR037293">
    <property type="entry name" value="Gal_Oxidase_central_sf"/>
</dbReference>
<feature type="compositionally biased region" description="Polar residues" evidence="3">
    <location>
        <begin position="1016"/>
        <end position="1026"/>
    </location>
</feature>
<evidence type="ECO:0000256" key="5">
    <source>
        <dbReference type="SAM" id="SignalP"/>
    </source>
</evidence>
<dbReference type="InterPro" id="IPR015915">
    <property type="entry name" value="Kelch-typ_b-propeller"/>
</dbReference>
<dbReference type="SUPFAM" id="SSF117281">
    <property type="entry name" value="Kelch motif"/>
    <property type="match status" value="1"/>
</dbReference>
<keyword evidence="2" id="KW-0677">Repeat</keyword>
<feature type="region of interest" description="Disordered" evidence="3">
    <location>
        <begin position="940"/>
        <end position="1042"/>
    </location>
</feature>
<reference evidence="6 7" key="1">
    <citation type="journal article" date="2019" name="Nat. Ecol. Evol.">
        <title>Megaphylogeny resolves global patterns of mushroom evolution.</title>
        <authorList>
            <person name="Varga T."/>
            <person name="Krizsan K."/>
            <person name="Foldi C."/>
            <person name="Dima B."/>
            <person name="Sanchez-Garcia M."/>
            <person name="Sanchez-Ramirez S."/>
            <person name="Szollosi G.J."/>
            <person name="Szarkandi J.G."/>
            <person name="Papp V."/>
            <person name="Albert L."/>
            <person name="Andreopoulos W."/>
            <person name="Angelini C."/>
            <person name="Antonin V."/>
            <person name="Barry K.W."/>
            <person name="Bougher N.L."/>
            <person name="Buchanan P."/>
            <person name="Buyck B."/>
            <person name="Bense V."/>
            <person name="Catcheside P."/>
            <person name="Chovatia M."/>
            <person name="Cooper J."/>
            <person name="Damon W."/>
            <person name="Desjardin D."/>
            <person name="Finy P."/>
            <person name="Geml J."/>
            <person name="Haridas S."/>
            <person name="Hughes K."/>
            <person name="Justo A."/>
            <person name="Karasinski D."/>
            <person name="Kautmanova I."/>
            <person name="Kiss B."/>
            <person name="Kocsube S."/>
            <person name="Kotiranta H."/>
            <person name="LaButti K.M."/>
            <person name="Lechner B.E."/>
            <person name="Liimatainen K."/>
            <person name="Lipzen A."/>
            <person name="Lukacs Z."/>
            <person name="Mihaltcheva S."/>
            <person name="Morgado L.N."/>
            <person name="Niskanen T."/>
            <person name="Noordeloos M.E."/>
            <person name="Ohm R.A."/>
            <person name="Ortiz-Santana B."/>
            <person name="Ovrebo C."/>
            <person name="Racz N."/>
            <person name="Riley R."/>
            <person name="Savchenko A."/>
            <person name="Shiryaev A."/>
            <person name="Soop K."/>
            <person name="Spirin V."/>
            <person name="Szebenyi C."/>
            <person name="Tomsovsky M."/>
            <person name="Tulloss R.E."/>
            <person name="Uehling J."/>
            <person name="Grigoriev I.V."/>
            <person name="Vagvolgyi C."/>
            <person name="Papp T."/>
            <person name="Martin F.M."/>
            <person name="Miettinen O."/>
            <person name="Hibbett D.S."/>
            <person name="Nagy L.G."/>
        </authorList>
    </citation>
    <scope>NUCLEOTIDE SEQUENCE [LARGE SCALE GENOMIC DNA]</scope>
    <source>
        <strain evidence="6 7">CBS 166.37</strain>
    </source>
</reference>
<feature type="region of interest" description="Disordered" evidence="3">
    <location>
        <begin position="895"/>
        <end position="925"/>
    </location>
</feature>
<feature type="compositionally biased region" description="Polar residues" evidence="3">
    <location>
        <begin position="770"/>
        <end position="787"/>
    </location>
</feature>
<evidence type="ECO:0000256" key="3">
    <source>
        <dbReference type="SAM" id="MobiDB-lite"/>
    </source>
</evidence>
<feature type="compositionally biased region" description="Polar residues" evidence="3">
    <location>
        <begin position="844"/>
        <end position="858"/>
    </location>
</feature>
<evidence type="ECO:0000256" key="2">
    <source>
        <dbReference type="ARBA" id="ARBA00022737"/>
    </source>
</evidence>
<evidence type="ECO:0000313" key="7">
    <source>
        <dbReference type="Proteomes" id="UP000308652"/>
    </source>
</evidence>
<dbReference type="PANTHER" id="PTHR46093:SF18">
    <property type="entry name" value="FIBRONECTIN TYPE-III DOMAIN-CONTAINING PROTEIN"/>
    <property type="match status" value="1"/>
</dbReference>
<dbReference type="EMBL" id="ML213652">
    <property type="protein sequence ID" value="TFK33222.1"/>
    <property type="molecule type" value="Genomic_DNA"/>
</dbReference>
<organism evidence="6 7">
    <name type="scientific">Crucibulum laeve</name>
    <dbReference type="NCBI Taxonomy" id="68775"/>
    <lineage>
        <taxon>Eukaryota</taxon>
        <taxon>Fungi</taxon>
        <taxon>Dikarya</taxon>
        <taxon>Basidiomycota</taxon>
        <taxon>Agaricomycotina</taxon>
        <taxon>Agaricomycetes</taxon>
        <taxon>Agaricomycetidae</taxon>
        <taxon>Agaricales</taxon>
        <taxon>Agaricineae</taxon>
        <taxon>Nidulariaceae</taxon>
        <taxon>Crucibulum</taxon>
    </lineage>
</organism>
<evidence type="ECO:0000256" key="1">
    <source>
        <dbReference type="ARBA" id="ARBA00022441"/>
    </source>
</evidence>
<dbReference type="Proteomes" id="UP000308652">
    <property type="component" value="Unassembled WGS sequence"/>
</dbReference>